<name>A0A1Y2GD10_9FUNG</name>
<keyword evidence="4" id="KW-0496">Mitochondrion</keyword>
<dbReference type="GO" id="GO:0006412">
    <property type="term" value="P:translation"/>
    <property type="evidence" value="ECO:0007669"/>
    <property type="project" value="InterPro"/>
</dbReference>
<dbReference type="STRING" id="64571.A0A1Y2GD10"/>
<comment type="subcellular location">
    <subcellularLocation>
        <location evidence="1">Mitochondrion</location>
    </subcellularLocation>
</comment>
<evidence type="ECO:0000256" key="3">
    <source>
        <dbReference type="ARBA" id="ARBA00022980"/>
    </source>
</evidence>
<organism evidence="7 8">
    <name type="scientific">Lobosporangium transversale</name>
    <dbReference type="NCBI Taxonomy" id="64571"/>
    <lineage>
        <taxon>Eukaryota</taxon>
        <taxon>Fungi</taxon>
        <taxon>Fungi incertae sedis</taxon>
        <taxon>Mucoromycota</taxon>
        <taxon>Mortierellomycotina</taxon>
        <taxon>Mortierellomycetes</taxon>
        <taxon>Mortierellales</taxon>
        <taxon>Mortierellaceae</taxon>
        <taxon>Lobosporangium</taxon>
    </lineage>
</organism>
<dbReference type="FunCoup" id="A0A1Y2GD10">
    <property type="interactions" value="48"/>
</dbReference>
<reference evidence="7 8" key="1">
    <citation type="submission" date="2016-07" db="EMBL/GenBank/DDBJ databases">
        <title>Pervasive Adenine N6-methylation of Active Genes in Fungi.</title>
        <authorList>
            <consortium name="DOE Joint Genome Institute"/>
            <person name="Mondo S.J."/>
            <person name="Dannebaum R.O."/>
            <person name="Kuo R.C."/>
            <person name="Labutti K."/>
            <person name="Haridas S."/>
            <person name="Kuo A."/>
            <person name="Salamov A."/>
            <person name="Ahrendt S.R."/>
            <person name="Lipzen A."/>
            <person name="Sullivan W."/>
            <person name="Andreopoulos W.B."/>
            <person name="Clum A."/>
            <person name="Lindquist E."/>
            <person name="Daum C."/>
            <person name="Ramamoorthy G.K."/>
            <person name="Gryganskyi A."/>
            <person name="Culley D."/>
            <person name="Magnuson J.K."/>
            <person name="James T.Y."/>
            <person name="O'Malley M.A."/>
            <person name="Stajich J.E."/>
            <person name="Spatafora J.W."/>
            <person name="Visel A."/>
            <person name="Grigoriev I.V."/>
        </authorList>
    </citation>
    <scope>NUCLEOTIDE SEQUENCE [LARGE SCALE GENOMIC DNA]</scope>
    <source>
        <strain evidence="7 8">NRRL 3116</strain>
    </source>
</reference>
<sequence>MALNEFSLTLAPSTNASAIPAATATTTTTGIDSLSASASTASTTSTTVKFKSPLPRSYFVERTKSGQLPVYSEFRNAGSRTLTVIRKIQGNAKALRTDILETYPGTEVRVNDRNNHVILKGLVMDDVRQWLTAKGF</sequence>
<dbReference type="AlphaFoldDB" id="A0A1Y2GD10"/>
<evidence type="ECO:0000313" key="8">
    <source>
        <dbReference type="Proteomes" id="UP000193648"/>
    </source>
</evidence>
<evidence type="ECO:0000256" key="5">
    <source>
        <dbReference type="ARBA" id="ARBA00023274"/>
    </source>
</evidence>
<dbReference type="InParanoid" id="A0A1Y2GD10"/>
<dbReference type="Pfam" id="PF05046">
    <property type="entry name" value="Img2"/>
    <property type="match status" value="1"/>
</dbReference>
<evidence type="ECO:0000256" key="2">
    <source>
        <dbReference type="ARBA" id="ARBA00005677"/>
    </source>
</evidence>
<proteinExistence type="inferred from homology"/>
<keyword evidence="3 7" id="KW-0689">Ribosomal protein</keyword>
<evidence type="ECO:0000256" key="6">
    <source>
        <dbReference type="ARBA" id="ARBA00035191"/>
    </source>
</evidence>
<dbReference type="RefSeq" id="XP_021877390.1">
    <property type="nucleotide sequence ID" value="XM_022021058.1"/>
</dbReference>
<dbReference type="InterPro" id="IPR007740">
    <property type="entry name" value="Ribosomal_mL49"/>
</dbReference>
<dbReference type="GeneID" id="33562902"/>
<dbReference type="PANTHER" id="PTHR13477:SF0">
    <property type="entry name" value="LARGE RIBOSOMAL SUBUNIT PROTEIN ML49"/>
    <property type="match status" value="1"/>
</dbReference>
<dbReference type="OrthoDB" id="19439at2759"/>
<comment type="caution">
    <text evidence="7">The sequence shown here is derived from an EMBL/GenBank/DDBJ whole genome shotgun (WGS) entry which is preliminary data.</text>
</comment>
<protein>
    <recommendedName>
        <fullName evidence="6">Large ribosomal subunit protein mL49</fullName>
    </recommendedName>
</protein>
<keyword evidence="8" id="KW-1185">Reference proteome</keyword>
<gene>
    <name evidence="7" type="ORF">BCR41DRAFT_311842</name>
</gene>
<evidence type="ECO:0000256" key="4">
    <source>
        <dbReference type="ARBA" id="ARBA00023128"/>
    </source>
</evidence>
<dbReference type="GO" id="GO:0005762">
    <property type="term" value="C:mitochondrial large ribosomal subunit"/>
    <property type="evidence" value="ECO:0007669"/>
    <property type="project" value="TreeGrafter"/>
</dbReference>
<dbReference type="EMBL" id="MCFF01000047">
    <property type="protein sequence ID" value="ORZ06121.1"/>
    <property type="molecule type" value="Genomic_DNA"/>
</dbReference>
<dbReference type="PANTHER" id="PTHR13477">
    <property type="entry name" value="MITOCHONDRIAL 39S RIBOSOMAL PROTEIN L49"/>
    <property type="match status" value="1"/>
</dbReference>
<evidence type="ECO:0000313" key="7">
    <source>
        <dbReference type="EMBL" id="ORZ06121.1"/>
    </source>
</evidence>
<comment type="similarity">
    <text evidence="2">Belongs to the mitochondrion-specific ribosomal protein mL49 family.</text>
</comment>
<dbReference type="Proteomes" id="UP000193648">
    <property type="component" value="Unassembled WGS sequence"/>
</dbReference>
<accession>A0A1Y2GD10</accession>
<evidence type="ECO:0000256" key="1">
    <source>
        <dbReference type="ARBA" id="ARBA00004173"/>
    </source>
</evidence>
<dbReference type="Gene3D" id="3.30.780.10">
    <property type="entry name" value="SUI1-like domain"/>
    <property type="match status" value="1"/>
</dbReference>
<keyword evidence="5" id="KW-0687">Ribonucleoprotein</keyword>
<dbReference type="GO" id="GO:0003735">
    <property type="term" value="F:structural constituent of ribosome"/>
    <property type="evidence" value="ECO:0007669"/>
    <property type="project" value="InterPro"/>
</dbReference>